<keyword evidence="6" id="KW-1185">Reference proteome</keyword>
<dbReference type="GO" id="GO:0051082">
    <property type="term" value="F:unfolded protein binding"/>
    <property type="evidence" value="ECO:0007669"/>
    <property type="project" value="TreeGrafter"/>
</dbReference>
<dbReference type="InterPro" id="IPR007009">
    <property type="entry name" value="Shq1_C"/>
</dbReference>
<dbReference type="GO" id="GO:0005654">
    <property type="term" value="C:nucleoplasm"/>
    <property type="evidence" value="ECO:0007669"/>
    <property type="project" value="TreeGrafter"/>
</dbReference>
<dbReference type="SUPFAM" id="SSF49764">
    <property type="entry name" value="HSP20-like chaperones"/>
    <property type="match status" value="1"/>
</dbReference>
<dbReference type="PANTHER" id="PTHR12967">
    <property type="entry name" value="PROTEIN SHQ1 HOMOLOG"/>
    <property type="match status" value="1"/>
</dbReference>
<accession>A0AA36D3W2</accession>
<proteinExistence type="inferred from homology"/>
<dbReference type="PROSITE" id="PS51203">
    <property type="entry name" value="CS"/>
    <property type="match status" value="1"/>
</dbReference>
<dbReference type="InterPro" id="IPR039742">
    <property type="entry name" value="Shq1"/>
</dbReference>
<dbReference type="Proteomes" id="UP001177023">
    <property type="component" value="Unassembled WGS sequence"/>
</dbReference>
<dbReference type="PANTHER" id="PTHR12967:SF0">
    <property type="entry name" value="PROTEIN SHQ1 HOMOLOG"/>
    <property type="match status" value="1"/>
</dbReference>
<gene>
    <name evidence="5" type="ORF">MSPICULIGERA_LOCUS18439</name>
</gene>
<protein>
    <recommendedName>
        <fullName evidence="2">Protein SHQ1 homolog</fullName>
    </recommendedName>
</protein>
<feature type="non-terminal residue" evidence="5">
    <location>
        <position position="1"/>
    </location>
</feature>
<dbReference type="EMBL" id="CATQJA010002659">
    <property type="protein sequence ID" value="CAJ0580241.1"/>
    <property type="molecule type" value="Genomic_DNA"/>
</dbReference>
<dbReference type="GO" id="GO:0005737">
    <property type="term" value="C:cytoplasm"/>
    <property type="evidence" value="ECO:0007669"/>
    <property type="project" value="TreeGrafter"/>
</dbReference>
<dbReference type="Gene3D" id="2.60.40.790">
    <property type="match status" value="1"/>
</dbReference>
<evidence type="ECO:0000256" key="3">
    <source>
        <dbReference type="SAM" id="MobiDB-lite"/>
    </source>
</evidence>
<dbReference type="GO" id="GO:0000493">
    <property type="term" value="P:box H/ACA snoRNP assembly"/>
    <property type="evidence" value="ECO:0007669"/>
    <property type="project" value="InterPro"/>
</dbReference>
<comment type="similarity">
    <text evidence="1">Belongs to the SHQ1 family.</text>
</comment>
<evidence type="ECO:0000256" key="2">
    <source>
        <dbReference type="ARBA" id="ARBA00013750"/>
    </source>
</evidence>
<name>A0AA36D3W2_9BILA</name>
<dbReference type="InterPro" id="IPR048696">
    <property type="entry name" value="SHQ1-like_CS"/>
</dbReference>
<evidence type="ECO:0000313" key="6">
    <source>
        <dbReference type="Proteomes" id="UP001177023"/>
    </source>
</evidence>
<reference evidence="5" key="1">
    <citation type="submission" date="2023-06" db="EMBL/GenBank/DDBJ databases">
        <authorList>
            <person name="Delattre M."/>
        </authorList>
    </citation>
    <scope>NUCLEOTIDE SEQUENCE</scope>
    <source>
        <strain evidence="5">AF72</strain>
    </source>
</reference>
<dbReference type="InterPro" id="IPR007052">
    <property type="entry name" value="CS_dom"/>
</dbReference>
<organism evidence="5 6">
    <name type="scientific">Mesorhabditis spiculigera</name>
    <dbReference type="NCBI Taxonomy" id="96644"/>
    <lineage>
        <taxon>Eukaryota</taxon>
        <taxon>Metazoa</taxon>
        <taxon>Ecdysozoa</taxon>
        <taxon>Nematoda</taxon>
        <taxon>Chromadorea</taxon>
        <taxon>Rhabditida</taxon>
        <taxon>Rhabditina</taxon>
        <taxon>Rhabditomorpha</taxon>
        <taxon>Rhabditoidea</taxon>
        <taxon>Rhabditidae</taxon>
        <taxon>Mesorhabditinae</taxon>
        <taxon>Mesorhabditis</taxon>
    </lineage>
</organism>
<dbReference type="Pfam" id="PF21413">
    <property type="entry name" value="SHQ1-like_CS"/>
    <property type="match status" value="1"/>
</dbReference>
<comment type="caution">
    <text evidence="5">The sequence shown here is derived from an EMBL/GenBank/DDBJ whole genome shotgun (WGS) entry which is preliminary data.</text>
</comment>
<evidence type="ECO:0000256" key="1">
    <source>
        <dbReference type="ARBA" id="ARBA00005607"/>
    </source>
</evidence>
<dbReference type="Pfam" id="PF04925">
    <property type="entry name" value="SHQ1"/>
    <property type="match status" value="1"/>
</dbReference>
<feature type="domain" description="CS" evidence="4">
    <location>
        <begin position="1"/>
        <end position="89"/>
    </location>
</feature>
<sequence>MLTPVFSIEQTDEHLLFTIEAPYAKIAETEIEYAEELFVFSSKPYFLRVHLPSHVLDDETGWAKYDSDSGTFSVAVPKRNKGEFFAGLEMITELLRPRKKLPTARPAVEEVAGSSSPNFEASDEDSDEEEYCMEQNPTRILDNRSTNNERGYGFAWKRSGVLGSLIAEIDKLIELKDPESSPINERAQQCVQRAIETFNGDHYLADTFEPDDQLENALLQEYVVKTALSQSDKKLLIELSRRKLTATTKTEDQLIANSLVDICFAFCYDGRTTDWEKTVESGWTIVNLAPSLCWLARFDSPRDALIAGCYMALSRPLYRNWALCEKVFADLKALFAAGRVALTRALCKIHRLMVSSGEFRYLFNDLLLADLLVWIQRVDESLLSNVSAQLERIELTRADLEGLNLDSLEMEGQVSAMQIDDEEVLDSDDSPA</sequence>
<feature type="region of interest" description="Disordered" evidence="3">
    <location>
        <begin position="105"/>
        <end position="129"/>
    </location>
</feature>
<dbReference type="AlphaFoldDB" id="A0AA36D3W2"/>
<evidence type="ECO:0000313" key="5">
    <source>
        <dbReference type="EMBL" id="CAJ0580241.1"/>
    </source>
</evidence>
<evidence type="ECO:0000259" key="4">
    <source>
        <dbReference type="PROSITE" id="PS51203"/>
    </source>
</evidence>
<dbReference type="InterPro" id="IPR008978">
    <property type="entry name" value="HSP20-like_chaperone"/>
</dbReference>